<feature type="domain" description="Nudix hydrolase" evidence="1">
    <location>
        <begin position="125"/>
        <end position="269"/>
    </location>
</feature>
<sequence>MSKLLLLAQKFNQFYLSGLATGESRPFIVEGIQVGLVRPDVLQQLMNFPEVFNVTSGYVELNPAFRNYEERTNKVDEVLRKLRTEQKFITLRGWRNEYYEVKREFNSHSFFKMDRCATCLFGILNYGVDITGYVRHPTLGICIWFQKRAANKQTWPGFWDNMVGGGLSVGHGILETAHKESQEEASVSKDLAKNLVSAGSVSFFYESARGLFPNTVFVFDIELPVDFTPVNADGEVEEFELLPAAQALERVCSTNFKTTSVPVVLDFFIRHGIINIENEKELLKIIELLHVPLQSIYSYRFPQILHNNVRETGENGSVRINNI</sequence>
<reference evidence="2 3" key="1">
    <citation type="submission" date="2023-03" db="EMBL/GenBank/DDBJ databases">
        <title>Genome insight into feeding habits of ladybird beetles.</title>
        <authorList>
            <person name="Li H.-S."/>
            <person name="Huang Y.-H."/>
            <person name="Pang H."/>
        </authorList>
    </citation>
    <scope>NUCLEOTIDE SEQUENCE [LARGE SCALE GENOMIC DNA]</scope>
    <source>
        <strain evidence="2">SYSU_2023b</strain>
        <tissue evidence="2">Whole body</tissue>
    </source>
</reference>
<dbReference type="InterPro" id="IPR031804">
    <property type="entry name" value="DUF4743"/>
</dbReference>
<dbReference type="SUPFAM" id="SSF55811">
    <property type="entry name" value="Nudix"/>
    <property type="match status" value="1"/>
</dbReference>
<dbReference type="Pfam" id="PF00293">
    <property type="entry name" value="NUDIX"/>
    <property type="match status" value="1"/>
</dbReference>
<keyword evidence="3" id="KW-1185">Reference proteome</keyword>
<dbReference type="PANTHER" id="PTHR13622:SF8">
    <property type="entry name" value="THIAMIN PYROPHOSPHOKINASE 1"/>
    <property type="match status" value="1"/>
</dbReference>
<organism evidence="2 3">
    <name type="scientific">Henosepilachna vigintioctopunctata</name>
    <dbReference type="NCBI Taxonomy" id="420089"/>
    <lineage>
        <taxon>Eukaryota</taxon>
        <taxon>Metazoa</taxon>
        <taxon>Ecdysozoa</taxon>
        <taxon>Arthropoda</taxon>
        <taxon>Hexapoda</taxon>
        <taxon>Insecta</taxon>
        <taxon>Pterygota</taxon>
        <taxon>Neoptera</taxon>
        <taxon>Endopterygota</taxon>
        <taxon>Coleoptera</taxon>
        <taxon>Polyphaga</taxon>
        <taxon>Cucujiformia</taxon>
        <taxon>Coccinelloidea</taxon>
        <taxon>Coccinellidae</taxon>
        <taxon>Epilachninae</taxon>
        <taxon>Epilachnini</taxon>
        <taxon>Henosepilachna</taxon>
    </lineage>
</organism>
<dbReference type="InterPro" id="IPR015797">
    <property type="entry name" value="NUDIX_hydrolase-like_dom_sf"/>
</dbReference>
<dbReference type="InterPro" id="IPR000086">
    <property type="entry name" value="NUDIX_hydrolase_dom"/>
</dbReference>
<dbReference type="Gene3D" id="3.90.79.10">
    <property type="entry name" value="Nucleoside Triphosphate Pyrophosphohydrolase"/>
    <property type="match status" value="1"/>
</dbReference>
<evidence type="ECO:0000259" key="1">
    <source>
        <dbReference type="PROSITE" id="PS51462"/>
    </source>
</evidence>
<protein>
    <recommendedName>
        <fullName evidence="1">Nudix hydrolase domain-containing protein</fullName>
    </recommendedName>
</protein>
<dbReference type="PROSITE" id="PS51462">
    <property type="entry name" value="NUDIX"/>
    <property type="match status" value="1"/>
</dbReference>
<dbReference type="Pfam" id="PF15916">
    <property type="entry name" value="DUF4743"/>
    <property type="match status" value="1"/>
</dbReference>
<dbReference type="GO" id="GO:0044715">
    <property type="term" value="F:8-oxo-dGDP phosphatase activity"/>
    <property type="evidence" value="ECO:0007669"/>
    <property type="project" value="UniProtKB-ARBA"/>
</dbReference>
<dbReference type="AlphaFoldDB" id="A0AAW1U7N8"/>
<accession>A0AAW1U7N8</accession>
<dbReference type="FunFam" id="3.90.79.10:FF:000019">
    <property type="entry name" value="Thiamin pyrophosphokinase, putative"/>
    <property type="match status" value="1"/>
</dbReference>
<comment type="caution">
    <text evidence="2">The sequence shown here is derived from an EMBL/GenBank/DDBJ whole genome shotgun (WGS) entry which is preliminary data.</text>
</comment>
<dbReference type="PANTHER" id="PTHR13622">
    <property type="entry name" value="THIAMIN PYROPHOSPHOKINASE"/>
    <property type="match status" value="1"/>
</dbReference>
<evidence type="ECO:0000313" key="3">
    <source>
        <dbReference type="Proteomes" id="UP001431783"/>
    </source>
</evidence>
<dbReference type="EMBL" id="JARQZJ010000039">
    <property type="protein sequence ID" value="KAK9876960.1"/>
    <property type="molecule type" value="Genomic_DNA"/>
</dbReference>
<gene>
    <name evidence="2" type="ORF">WA026_015993</name>
</gene>
<dbReference type="CDD" id="cd03676">
    <property type="entry name" value="NUDIX_Tnr3_like"/>
    <property type="match status" value="1"/>
</dbReference>
<dbReference type="Proteomes" id="UP001431783">
    <property type="component" value="Unassembled WGS sequence"/>
</dbReference>
<name>A0AAW1U7N8_9CUCU</name>
<proteinExistence type="predicted"/>
<evidence type="ECO:0000313" key="2">
    <source>
        <dbReference type="EMBL" id="KAK9876960.1"/>
    </source>
</evidence>